<dbReference type="AlphaFoldDB" id="A0A420W6U8"/>
<comment type="caution">
    <text evidence="8">Lacks conserved residue(s) required for the propagation of feature annotation.</text>
</comment>
<dbReference type="OrthoDB" id="9774737at2"/>
<feature type="binding site" evidence="8">
    <location>
        <position position="257"/>
    </location>
    <ligand>
        <name>NAD(+)</name>
        <dbReference type="ChEBI" id="CHEBI:57540"/>
    </ligand>
</feature>
<dbReference type="InterPro" id="IPR016064">
    <property type="entry name" value="NAD/diacylglycerol_kinase_sf"/>
</dbReference>
<dbReference type="HAMAP" id="MF_00361">
    <property type="entry name" value="NAD_kinase"/>
    <property type="match status" value="1"/>
</dbReference>
<comment type="catalytic activity">
    <reaction evidence="7 8">
        <text>NAD(+) + ATP = ADP + NADP(+) + H(+)</text>
        <dbReference type="Rhea" id="RHEA:18629"/>
        <dbReference type="ChEBI" id="CHEBI:15378"/>
        <dbReference type="ChEBI" id="CHEBI:30616"/>
        <dbReference type="ChEBI" id="CHEBI:57540"/>
        <dbReference type="ChEBI" id="CHEBI:58349"/>
        <dbReference type="ChEBI" id="CHEBI:456216"/>
        <dbReference type="EC" id="2.7.1.23"/>
    </reaction>
</comment>
<keyword evidence="2 8" id="KW-0547">Nucleotide-binding</keyword>
<keyword evidence="1 8" id="KW-0808">Transferase</keyword>
<feature type="binding site" evidence="8">
    <location>
        <begin position="198"/>
        <end position="203"/>
    </location>
    <ligand>
        <name>NAD(+)</name>
        <dbReference type="ChEBI" id="CHEBI:57540"/>
    </ligand>
</feature>
<gene>
    <name evidence="8" type="primary">nadK</name>
    <name evidence="9" type="ORF">C7457_1243</name>
</gene>
<keyword evidence="6 8" id="KW-0520">NAD</keyword>
<feature type="binding site" evidence="8">
    <location>
        <position position="185"/>
    </location>
    <ligand>
        <name>NAD(+)</name>
        <dbReference type="ChEBI" id="CHEBI:57540"/>
    </ligand>
</feature>
<accession>A0A420W6U8</accession>
<evidence type="ECO:0000256" key="8">
    <source>
        <dbReference type="HAMAP-Rule" id="MF_00361"/>
    </source>
</evidence>
<feature type="binding site" evidence="8">
    <location>
        <begin position="157"/>
        <end position="158"/>
    </location>
    <ligand>
        <name>NAD(+)</name>
        <dbReference type="ChEBI" id="CHEBI:57540"/>
    </ligand>
</feature>
<name>A0A420W6U8_9BACT</name>
<evidence type="ECO:0000256" key="2">
    <source>
        <dbReference type="ARBA" id="ARBA00022741"/>
    </source>
</evidence>
<sequence>MTGGKRITYKNIGIIANPTKPESAQGIERVLKKLHQYDVSIYIDEESCKLVEKSKCSSYEKVKVVDRLVLPDKVDVILVLGGDGTFLTVAKLVDKKPVPLLGINFGTLGFLTEIPIEKIEECIDKLIAGEFIVENRPVLRVKVVRKNGHILIYRCVNEVAIKRDTLARIIEIDVDADGEYLTTFRGDGVIVATPTGSTAYSLSAGGPILYPTLNAMLLTPICPHTLTMRPLVLKGETCLTVKLKTESENVMVIFDGQEGIELRVGDLIEITRSPYDLLILRDPAKSYFETLREKLKWG</sequence>
<dbReference type="GO" id="GO:0003951">
    <property type="term" value="F:NAD+ kinase activity"/>
    <property type="evidence" value="ECO:0007669"/>
    <property type="project" value="UniProtKB-UniRule"/>
</dbReference>
<comment type="function">
    <text evidence="8">Involved in the regulation of the intracellular balance of NAD and NADP, and is a key enzyme in the biosynthesis of NADP. Catalyzes specifically the phosphorylation on 2'-hydroxyl of the adenosine moiety of NAD to yield NADP.</text>
</comment>
<dbReference type="InterPro" id="IPR017438">
    <property type="entry name" value="ATP-NAD_kinase_N"/>
</dbReference>
<protein>
    <recommendedName>
        <fullName evidence="8">NAD kinase</fullName>
        <ecNumber evidence="8">2.7.1.23</ecNumber>
    </recommendedName>
    <alternativeName>
        <fullName evidence="8">ATP-dependent NAD kinase</fullName>
    </alternativeName>
</protein>
<dbReference type="Proteomes" id="UP000280881">
    <property type="component" value="Unassembled WGS sequence"/>
</dbReference>
<dbReference type="InterPro" id="IPR002504">
    <property type="entry name" value="NADK"/>
</dbReference>
<dbReference type="GO" id="GO:0019674">
    <property type="term" value="P:NAD+ metabolic process"/>
    <property type="evidence" value="ECO:0007669"/>
    <property type="project" value="InterPro"/>
</dbReference>
<keyword evidence="10" id="KW-1185">Reference proteome</keyword>
<dbReference type="Gene3D" id="3.40.50.10330">
    <property type="entry name" value="Probable inorganic polyphosphate/atp-NAD kinase, domain 1"/>
    <property type="match status" value="1"/>
</dbReference>
<evidence type="ECO:0000313" key="10">
    <source>
        <dbReference type="Proteomes" id="UP000280881"/>
    </source>
</evidence>
<dbReference type="GO" id="GO:0046872">
    <property type="term" value="F:metal ion binding"/>
    <property type="evidence" value="ECO:0007669"/>
    <property type="project" value="UniProtKB-UniRule"/>
</dbReference>
<keyword evidence="4 8" id="KW-0067">ATP-binding</keyword>
<feature type="active site" description="Proton acceptor" evidence="8">
    <location>
        <position position="83"/>
    </location>
</feature>
<evidence type="ECO:0000256" key="5">
    <source>
        <dbReference type="ARBA" id="ARBA00022857"/>
    </source>
</evidence>
<comment type="caution">
    <text evidence="9">The sequence shown here is derived from an EMBL/GenBank/DDBJ whole genome shotgun (WGS) entry which is preliminary data.</text>
</comment>
<dbReference type="GO" id="GO:0051287">
    <property type="term" value="F:NAD binding"/>
    <property type="evidence" value="ECO:0007669"/>
    <property type="project" value="UniProtKB-ARBA"/>
</dbReference>
<evidence type="ECO:0000256" key="4">
    <source>
        <dbReference type="ARBA" id="ARBA00022840"/>
    </source>
</evidence>
<evidence type="ECO:0000256" key="7">
    <source>
        <dbReference type="ARBA" id="ARBA00047925"/>
    </source>
</evidence>
<comment type="subcellular location">
    <subcellularLocation>
        <location evidence="8">Cytoplasm</location>
    </subcellularLocation>
</comment>
<comment type="similarity">
    <text evidence="8">Belongs to the NAD kinase family.</text>
</comment>
<comment type="cofactor">
    <cofactor evidence="8">
        <name>a divalent metal cation</name>
        <dbReference type="ChEBI" id="CHEBI:60240"/>
    </cofactor>
</comment>
<proteinExistence type="inferred from homology"/>
<reference evidence="9 10" key="1">
    <citation type="submission" date="2018-10" db="EMBL/GenBank/DDBJ databases">
        <title>Genomic Encyclopedia of Type Strains, Phase IV (KMG-IV): sequencing the most valuable type-strain genomes for metagenomic binning, comparative biology and taxonomic classification.</title>
        <authorList>
            <person name="Goeker M."/>
        </authorList>
    </citation>
    <scope>NUCLEOTIDE SEQUENCE [LARGE SCALE GENOMIC DNA]</scope>
    <source>
        <strain evidence="9 10">DSM 15521</strain>
    </source>
</reference>
<evidence type="ECO:0000256" key="3">
    <source>
        <dbReference type="ARBA" id="ARBA00022777"/>
    </source>
</evidence>
<evidence type="ECO:0000313" key="9">
    <source>
        <dbReference type="EMBL" id="RKQ61796.1"/>
    </source>
</evidence>
<feature type="binding site" evidence="8">
    <location>
        <begin position="83"/>
        <end position="84"/>
    </location>
    <ligand>
        <name>NAD(+)</name>
        <dbReference type="ChEBI" id="CHEBI:57540"/>
    </ligand>
</feature>
<dbReference type="GO" id="GO:0006741">
    <property type="term" value="P:NADP+ biosynthetic process"/>
    <property type="evidence" value="ECO:0007669"/>
    <property type="project" value="UniProtKB-UniRule"/>
</dbReference>
<dbReference type="PANTHER" id="PTHR20275:SF0">
    <property type="entry name" value="NAD KINASE"/>
    <property type="match status" value="1"/>
</dbReference>
<dbReference type="EC" id="2.7.1.23" evidence="8"/>
<evidence type="ECO:0000256" key="6">
    <source>
        <dbReference type="ARBA" id="ARBA00023027"/>
    </source>
</evidence>
<evidence type="ECO:0000256" key="1">
    <source>
        <dbReference type="ARBA" id="ARBA00022679"/>
    </source>
</evidence>
<organism evidence="9 10">
    <name type="scientific">Thermovibrio guaymasensis</name>
    <dbReference type="NCBI Taxonomy" id="240167"/>
    <lineage>
        <taxon>Bacteria</taxon>
        <taxon>Pseudomonadati</taxon>
        <taxon>Aquificota</taxon>
        <taxon>Aquificia</taxon>
        <taxon>Desulfurobacteriales</taxon>
        <taxon>Desulfurobacteriaceae</taxon>
        <taxon>Thermovibrio</taxon>
    </lineage>
</organism>
<dbReference type="GO" id="GO:0005737">
    <property type="term" value="C:cytoplasm"/>
    <property type="evidence" value="ECO:0007669"/>
    <property type="project" value="UniProtKB-SubCell"/>
</dbReference>
<dbReference type="Pfam" id="PF20143">
    <property type="entry name" value="NAD_kinase_C"/>
    <property type="match status" value="1"/>
</dbReference>
<dbReference type="GO" id="GO:0005524">
    <property type="term" value="F:ATP binding"/>
    <property type="evidence" value="ECO:0007669"/>
    <property type="project" value="UniProtKB-KW"/>
</dbReference>
<dbReference type="EMBL" id="RBIE01000002">
    <property type="protein sequence ID" value="RKQ61796.1"/>
    <property type="molecule type" value="Genomic_DNA"/>
</dbReference>
<feature type="binding site" evidence="8">
    <location>
        <position position="168"/>
    </location>
    <ligand>
        <name>NAD(+)</name>
        <dbReference type="ChEBI" id="CHEBI:57540"/>
    </ligand>
</feature>
<dbReference type="PANTHER" id="PTHR20275">
    <property type="entry name" value="NAD KINASE"/>
    <property type="match status" value="1"/>
</dbReference>
<dbReference type="Pfam" id="PF01513">
    <property type="entry name" value="NAD_kinase"/>
    <property type="match status" value="1"/>
</dbReference>
<dbReference type="Gene3D" id="2.60.200.30">
    <property type="entry name" value="Probable inorganic polyphosphate/atp-NAD kinase, domain 2"/>
    <property type="match status" value="1"/>
</dbReference>
<dbReference type="InterPro" id="IPR017437">
    <property type="entry name" value="ATP-NAD_kinase_PpnK-typ_C"/>
</dbReference>
<dbReference type="FunFam" id="2.60.200.30:FF:000009">
    <property type="entry name" value="Poly(P)/ATP NAD kinase"/>
    <property type="match status" value="1"/>
</dbReference>
<keyword evidence="3 8" id="KW-0418">Kinase</keyword>
<keyword evidence="5 8" id="KW-0521">NADP</keyword>
<feature type="binding site" evidence="8">
    <location>
        <position position="187"/>
    </location>
    <ligand>
        <name>NAD(+)</name>
        <dbReference type="ChEBI" id="CHEBI:57540"/>
    </ligand>
</feature>
<keyword evidence="8" id="KW-0963">Cytoplasm</keyword>
<dbReference type="SUPFAM" id="SSF111331">
    <property type="entry name" value="NAD kinase/diacylglycerol kinase-like"/>
    <property type="match status" value="1"/>
</dbReference>
<dbReference type="RefSeq" id="WP_121171150.1">
    <property type="nucleotide sequence ID" value="NZ_RBIE01000002.1"/>
</dbReference>